<feature type="compositionally biased region" description="Basic and acidic residues" evidence="1">
    <location>
        <begin position="26"/>
        <end position="36"/>
    </location>
</feature>
<organism evidence="2 3">
    <name type="scientific">Leptospira alstonii serovar Sichuan str. 79601</name>
    <dbReference type="NCBI Taxonomy" id="1218565"/>
    <lineage>
        <taxon>Bacteria</taxon>
        <taxon>Pseudomonadati</taxon>
        <taxon>Spirochaetota</taxon>
        <taxon>Spirochaetia</taxon>
        <taxon>Leptospirales</taxon>
        <taxon>Leptospiraceae</taxon>
        <taxon>Leptospira</taxon>
    </lineage>
</organism>
<reference evidence="2 3" key="1">
    <citation type="submission" date="2013-01" db="EMBL/GenBank/DDBJ databases">
        <authorList>
            <person name="Harkins D.M."/>
            <person name="Durkin A.S."/>
            <person name="Brinkac L.M."/>
            <person name="Haft D.H."/>
            <person name="Selengut J.D."/>
            <person name="Sanka R."/>
            <person name="DePew J."/>
            <person name="Purushe J."/>
            <person name="Galloway R.L."/>
            <person name="Vinetz J.M."/>
            <person name="Sutton G.G."/>
            <person name="Nierman W.C."/>
            <person name="Fouts D.E."/>
        </authorList>
    </citation>
    <scope>NUCLEOTIDE SEQUENCE [LARGE SCALE GENOMIC DNA]</scope>
    <source>
        <strain evidence="2 3">79601</strain>
    </source>
</reference>
<evidence type="ECO:0000313" key="2">
    <source>
        <dbReference type="EMBL" id="EMJ93490.1"/>
    </source>
</evidence>
<sequence length="45" mass="4892">MTKQNWPFGDSFLGALSGSEPNAFIDRPETRKEKRGSSHVLGVSG</sequence>
<proteinExistence type="predicted"/>
<name>M6D4P0_9LEPT</name>
<feature type="region of interest" description="Disordered" evidence="1">
    <location>
        <begin position="1"/>
        <end position="45"/>
    </location>
</feature>
<gene>
    <name evidence="2" type="ORF">LEP1GSC194_1201</name>
</gene>
<comment type="caution">
    <text evidence="2">The sequence shown here is derived from an EMBL/GenBank/DDBJ whole genome shotgun (WGS) entry which is preliminary data.</text>
</comment>
<evidence type="ECO:0000256" key="1">
    <source>
        <dbReference type="SAM" id="MobiDB-lite"/>
    </source>
</evidence>
<evidence type="ECO:0000313" key="3">
    <source>
        <dbReference type="Proteomes" id="UP000011988"/>
    </source>
</evidence>
<dbReference type="PATRIC" id="fig|1218565.3.peg.3047"/>
<dbReference type="Proteomes" id="UP000011988">
    <property type="component" value="Unassembled WGS sequence"/>
</dbReference>
<accession>M6D4P0</accession>
<dbReference type="AlphaFoldDB" id="M6D4P0"/>
<protein>
    <submittedName>
        <fullName evidence="2">Uncharacterized protein</fullName>
    </submittedName>
</protein>
<dbReference type="EMBL" id="ANIK01000065">
    <property type="protein sequence ID" value="EMJ93490.1"/>
    <property type="molecule type" value="Genomic_DNA"/>
</dbReference>